<dbReference type="InterPro" id="IPR027446">
    <property type="entry name" value="VSG_C_dom_sf"/>
</dbReference>
<protein>
    <submittedName>
        <fullName evidence="10">Variant surface glycoprotein 742</fullName>
    </submittedName>
</protein>
<dbReference type="SUPFAM" id="SSF58087">
    <property type="entry name" value="Variant surface glycoprotein (N-terminal domain)"/>
    <property type="match status" value="1"/>
</dbReference>
<dbReference type="AlphaFoldDB" id="M4TAG9"/>
<evidence type="ECO:0000256" key="7">
    <source>
        <dbReference type="ARBA" id="ARBA00023288"/>
    </source>
</evidence>
<proteinExistence type="predicted"/>
<comment type="function">
    <text evidence="1">VSG forms a coat on the surface of the parasite. The trypanosome evades the immune response of the host by expressing a series of antigenically distinct VSGs from an estimated 1000 VSG genes.</text>
</comment>
<evidence type="ECO:0000256" key="2">
    <source>
        <dbReference type="ARBA" id="ARBA00004609"/>
    </source>
</evidence>
<dbReference type="EMBL" id="KC612484">
    <property type="protein sequence ID" value="AGH59915.1"/>
    <property type="molecule type" value="Genomic_DNA"/>
</dbReference>
<keyword evidence="9" id="KW-0732">Signal</keyword>
<evidence type="ECO:0000256" key="5">
    <source>
        <dbReference type="ARBA" id="ARBA00023136"/>
    </source>
</evidence>
<dbReference type="GO" id="GO:0005886">
    <property type="term" value="C:plasma membrane"/>
    <property type="evidence" value="ECO:0007669"/>
    <property type="project" value="UniProtKB-SubCell"/>
</dbReference>
<name>M4TAG9_9TRYP</name>
<feature type="signal peptide" evidence="9">
    <location>
        <begin position="1"/>
        <end position="25"/>
    </location>
</feature>
<keyword evidence="7" id="KW-0449">Lipoprotein</keyword>
<keyword evidence="4" id="KW-0336">GPI-anchor</keyword>
<evidence type="ECO:0000256" key="4">
    <source>
        <dbReference type="ARBA" id="ARBA00022622"/>
    </source>
</evidence>
<dbReference type="VEuPathDB" id="TriTrypDB:Tb427_000230900"/>
<feature type="region of interest" description="Disordered" evidence="8">
    <location>
        <begin position="410"/>
        <end position="429"/>
    </location>
</feature>
<evidence type="ECO:0000313" key="10">
    <source>
        <dbReference type="EMBL" id="AGH59915.1"/>
    </source>
</evidence>
<evidence type="ECO:0000256" key="9">
    <source>
        <dbReference type="SAM" id="SignalP"/>
    </source>
</evidence>
<evidence type="ECO:0000256" key="6">
    <source>
        <dbReference type="ARBA" id="ARBA00023180"/>
    </source>
</evidence>
<organism evidence="10">
    <name type="scientific">Trypanosoma brucei</name>
    <dbReference type="NCBI Taxonomy" id="5691"/>
    <lineage>
        <taxon>Eukaryota</taxon>
        <taxon>Discoba</taxon>
        <taxon>Euglenozoa</taxon>
        <taxon>Kinetoplastea</taxon>
        <taxon>Metakinetoplastina</taxon>
        <taxon>Trypanosomatida</taxon>
        <taxon>Trypanosomatidae</taxon>
        <taxon>Trypanosoma</taxon>
    </lineage>
</organism>
<dbReference type="SUPFAM" id="SSF118251">
    <property type="entry name" value="Variant surface glycoprotein MITAT 1.2, VSG 221, C-terminal domain"/>
    <property type="match status" value="1"/>
</dbReference>
<evidence type="ECO:0000256" key="8">
    <source>
        <dbReference type="SAM" id="MobiDB-lite"/>
    </source>
</evidence>
<reference evidence="10" key="2">
    <citation type="journal article" date="2014" name="Mol. Biochem. Parasitol.">
        <title>Capturing the variant surface glycoprotein repertoire (the VSGnome) of Trypanosoma brucei Lister 427.</title>
        <authorList>
            <person name="Cross G.A."/>
            <person name="Kim H.S."/>
            <person name="Wickstead B."/>
        </authorList>
    </citation>
    <scope>NUCLEOTIDE SEQUENCE</scope>
    <source>
        <strain evidence="10">Lister 427</strain>
    </source>
</reference>
<keyword evidence="5" id="KW-0472">Membrane</keyword>
<dbReference type="GO" id="GO:0098552">
    <property type="term" value="C:side of membrane"/>
    <property type="evidence" value="ECO:0007669"/>
    <property type="project" value="UniProtKB-KW"/>
</dbReference>
<evidence type="ECO:0000256" key="3">
    <source>
        <dbReference type="ARBA" id="ARBA00022475"/>
    </source>
</evidence>
<comment type="subcellular location">
    <subcellularLocation>
        <location evidence="2">Cell membrane</location>
        <topology evidence="2">Lipid-anchor</topology>
        <topology evidence="2">GPI-anchor</topology>
    </subcellularLocation>
</comment>
<feature type="chain" id="PRO_5004058265" evidence="9">
    <location>
        <begin position="26"/>
        <end position="491"/>
    </location>
</feature>
<keyword evidence="3" id="KW-1003">Cell membrane</keyword>
<evidence type="ECO:0000256" key="1">
    <source>
        <dbReference type="ARBA" id="ARBA00002523"/>
    </source>
</evidence>
<keyword evidence="6" id="KW-0325">Glycoprotein</keyword>
<accession>M4TAG9</accession>
<reference evidence="10" key="1">
    <citation type="submission" date="2013-02" db="EMBL/GenBank/DDBJ databases">
        <authorList>
            <person name="Cross G.A.M."/>
            <person name="Kim H.-S."/>
            <person name="Wickstead B."/>
        </authorList>
    </citation>
    <scope>NUCLEOTIDE SEQUENCE</scope>
    <source>
        <strain evidence="10">Lister 427</strain>
    </source>
</reference>
<sequence>MVQAPATRLHCSTVTLVLLTTSGQADKTDKAGKAVNGICKEARYVRLLTEKLQRRLSDALLNQEALTKAPTAYQLAAAAASDINKRTAFTALAIVADRGSAAAIAQIKATTPPYQQVINLLKQRASRLTTLARHSPPSAGLDISTTVFTQSASHNSARTCGGSVALGPDKALNCIFPAAQEDDIRLENVNLADIKALNMADETKLTKQTATITAYCLGAECSANTASTATKGFCSEEPRAIAGKSHIIGATLTITARKATVREVDIHEKNNAGPCKAMKLNEEWGEHHPDTIAGAVCLDKQHRLDITKPPHEKQLSQLEADEGVITALSELSRPEEDIPTEINAKKALVHSFFGSTQSSFKSEFTDRINPKNIEVNIKKNEIKQPPAGLAGSNQGAKVLAYLLGQQKKAHKSAKASSESTPPTQELSDKCQAMTEKEKCKTEDGCELKDDKCVAKDGVIVGWKDEKTNTNTTANNFFLRFIRPLFCFHFCY</sequence>